<dbReference type="Pfam" id="PF00090">
    <property type="entry name" value="TSP_1"/>
    <property type="match status" value="2"/>
</dbReference>
<dbReference type="InterPro" id="IPR036383">
    <property type="entry name" value="TSP1_rpt_sf"/>
</dbReference>
<gene>
    <name evidence="5" type="ORF">BBOV_II006540</name>
</gene>
<dbReference type="VEuPathDB" id="PiroplasmaDB:BBOV_II006540"/>
<organism evidence="5 6">
    <name type="scientific">Babesia bovis</name>
    <dbReference type="NCBI Taxonomy" id="5865"/>
    <lineage>
        <taxon>Eukaryota</taxon>
        <taxon>Sar</taxon>
        <taxon>Alveolata</taxon>
        <taxon>Apicomplexa</taxon>
        <taxon>Aconoidasida</taxon>
        <taxon>Piroplasmida</taxon>
        <taxon>Babesiidae</taxon>
        <taxon>Babesia</taxon>
    </lineage>
</organism>
<keyword evidence="4" id="KW-1133">Transmembrane helix</keyword>
<accession>A7AUJ3</accession>
<dbReference type="InterPro" id="IPR000884">
    <property type="entry name" value="TSP1_rpt"/>
</dbReference>
<dbReference type="Proteomes" id="UP000002173">
    <property type="component" value="Chromosome 2"/>
</dbReference>
<keyword evidence="4" id="KW-0472">Membrane</keyword>
<dbReference type="eggNOG" id="ENOG502QX84">
    <property type="taxonomic scope" value="Eukaryota"/>
</dbReference>
<dbReference type="InParanoid" id="A7AUJ3"/>
<comment type="caution">
    <text evidence="5">The sequence shown here is derived from an EMBL/GenBank/DDBJ whole genome shotgun (WGS) entry which is preliminary data.</text>
</comment>
<evidence type="ECO:0000256" key="1">
    <source>
        <dbReference type="ARBA" id="ARBA00004236"/>
    </source>
</evidence>
<dbReference type="EMBL" id="AAXT01000003">
    <property type="protein sequence ID" value="EDO06604.1"/>
    <property type="molecule type" value="Genomic_DNA"/>
</dbReference>
<dbReference type="GO" id="GO:0005886">
    <property type="term" value="C:plasma membrane"/>
    <property type="evidence" value="ECO:0007669"/>
    <property type="project" value="UniProtKB-SubCell"/>
</dbReference>
<evidence type="ECO:0000256" key="4">
    <source>
        <dbReference type="SAM" id="Phobius"/>
    </source>
</evidence>
<dbReference type="PROSITE" id="PS50092">
    <property type="entry name" value="TSP1"/>
    <property type="match status" value="1"/>
</dbReference>
<dbReference type="AlphaFoldDB" id="A7AUJ3"/>
<keyword evidence="4" id="KW-0812">Transmembrane</keyword>
<sequence length="1128" mass="128767">MHDLQYAEEYFDPKYEINEVEVTNGTWTEVKFTNPIDSPIIYTSTPQTDHDLLHVEVSDVSSTGFWITSYMLSCTIYCVKIHSDVKHTIQWIGLSKGDHSPDPNNSIRAGVVSCNTDGHVRLPIDPLRNWIVILQNQGDTNHTNDRDNGQTASIHIPILVKGKRNYRVHFVVNELGKSSPQTIKLGYLAIENRREIRLHRLRIMTFDEKPDFRGVAKVSLSLPYTWPYPKNVFSYVKVCLEGEEQDEKNLPSASLRLNVFGEAPAVSSEALNYDFSTDITIVAILATHRLHMTRVFGFVIQDMGSAMAEEICTYSQKKGYRHLSRSCYDSCLSADGIQSCIYDDDLIECFHKKRPQCVIEAPGMNSLINQYITFMKKRDIDSGMNNPGNKEPENPADDGDESKTNNSPAKVDDRHTDSYYDGEIVMDRDCIPGPWGEWSACSNKCSSGRLATVQTRRRPVYANKVGLTSSSCSTVETRECTNVPPCSEFCYSREGSGDPNVFQQKYFYIWSDKCVDIYADHDVEKENFQFIPGSKHESAIVTRMGTTQNRPGLPEAQAQFGTTNSDRYDKRCEDPNNWSACNAPCAKKIDDTITEYLRVPIVCYDHRRPCRRKLHVCPTEEELKSKPDYNTCVLNYSFYDVSIGSWSKDGACMCEDGVACSAEEVHVLGDSTELVSTDNEGYLEHLVRATPYQLHISLANYHRIELPTDVVRDVAYDQFKQGDIDNYCATGNVELNNFAEDILWVDCRLAVSYDYRHDFHCQDRCKIMRRTCEIDIPAVHIAEIGRCVSDRIRHFPTNIFVLNHKFNGCSDPLTTSALTEAEMCDIVEKNIKLTRQCTMLCRRLVNMCKTLLEHSREAKIRRCILDHVKYNDVNMKADQKVEFGLHCVFKRTKLMGAGLVYCKKRKLICDTEPWSQWSLCSQTCIYVRDGRVFMPSRTRTRRLKVTNGVNIDECISKGVVLKETVDCLWLPQCPDDPAIRKEISTHRSHLAREQVIESTWDLQGWVLNDSRQGESSVDHHCTLYSGQRDVTKNNIIYQLLCRENEMRSVLFNQPTGFYRYSCLTRSFLRQDFDAHNELCNEGGNTSFVSCYGVPKSRSLYIFTVLSAVLGGLTSTIIFVYTYKRSSFV</sequence>
<protein>
    <recommendedName>
        <fullName evidence="7">Thrombospondin type 1 domain containing protein</fullName>
    </recommendedName>
</protein>
<feature type="transmembrane region" description="Helical" evidence="4">
    <location>
        <begin position="1099"/>
        <end position="1122"/>
    </location>
</feature>
<keyword evidence="2" id="KW-1003">Cell membrane</keyword>
<keyword evidence="6" id="KW-1185">Reference proteome</keyword>
<comment type="subcellular location">
    <subcellularLocation>
        <location evidence="1">Cell membrane</location>
    </subcellularLocation>
</comment>
<evidence type="ECO:0008006" key="7">
    <source>
        <dbReference type="Google" id="ProtNLM"/>
    </source>
</evidence>
<proteinExistence type="predicted"/>
<evidence type="ECO:0000313" key="5">
    <source>
        <dbReference type="EMBL" id="EDO06604.1"/>
    </source>
</evidence>
<dbReference type="OMA" id="CIMAFIN"/>
<evidence type="ECO:0000256" key="3">
    <source>
        <dbReference type="SAM" id="MobiDB-lite"/>
    </source>
</evidence>
<dbReference type="SMART" id="SM00209">
    <property type="entry name" value="TSP1"/>
    <property type="match status" value="2"/>
</dbReference>
<evidence type="ECO:0000313" key="6">
    <source>
        <dbReference type="Proteomes" id="UP000002173"/>
    </source>
</evidence>
<dbReference type="Gene3D" id="2.20.100.10">
    <property type="entry name" value="Thrombospondin type-1 (TSP1) repeat"/>
    <property type="match status" value="1"/>
</dbReference>
<evidence type="ECO:0000256" key="2">
    <source>
        <dbReference type="ARBA" id="ARBA00022475"/>
    </source>
</evidence>
<name>A7AUJ3_BABBO</name>
<reference evidence="5 6" key="1">
    <citation type="journal article" date="2007" name="PLoS Pathog.">
        <title>Genome sequence of Babesia bovis and comparative analysis of apicomplexan hemoprotozoa.</title>
        <authorList>
            <person name="Brayton K.A."/>
            <person name="Lau A.O.T."/>
            <person name="Herndon D.R."/>
            <person name="Hannick L."/>
            <person name="Kappmeyer L.S."/>
            <person name="Berens S.J."/>
            <person name="Bidwell S.L."/>
            <person name="Brown W.C."/>
            <person name="Crabtree J."/>
            <person name="Fadrosh D."/>
            <person name="Feldblum T."/>
            <person name="Forberger H.A."/>
            <person name="Haas B.J."/>
            <person name="Howell J.M."/>
            <person name="Khouri H."/>
            <person name="Koo H."/>
            <person name="Mann D.J."/>
            <person name="Norimine J."/>
            <person name="Paulsen I.T."/>
            <person name="Radune D."/>
            <person name="Ren Q."/>
            <person name="Smith R.K. Jr."/>
            <person name="Suarez C.E."/>
            <person name="White O."/>
            <person name="Wortman J.R."/>
            <person name="Knowles D.P. Jr."/>
            <person name="McElwain T.F."/>
            <person name="Nene V.M."/>
        </authorList>
    </citation>
    <scope>NUCLEOTIDE SEQUENCE [LARGE SCALE GENOMIC DNA]</scope>
    <source>
        <strain evidence="5">T2Bo</strain>
    </source>
</reference>
<feature type="region of interest" description="Disordered" evidence="3">
    <location>
        <begin position="382"/>
        <end position="416"/>
    </location>
</feature>